<protein>
    <submittedName>
        <fullName evidence="3">Uncharacterized protein</fullName>
    </submittedName>
</protein>
<proteinExistence type="predicted"/>
<dbReference type="AlphaFoldDB" id="A0AAN6MVN6"/>
<evidence type="ECO:0000256" key="2">
    <source>
        <dbReference type="SAM" id="Phobius"/>
    </source>
</evidence>
<accession>A0AAN6MVN6</accession>
<keyword evidence="2" id="KW-0472">Membrane</keyword>
<reference evidence="4" key="1">
    <citation type="journal article" date="2023" name="Mol. Phylogenet. Evol.">
        <title>Genome-scale phylogeny and comparative genomics of the fungal order Sordariales.</title>
        <authorList>
            <person name="Hensen N."/>
            <person name="Bonometti L."/>
            <person name="Westerberg I."/>
            <person name="Brannstrom I.O."/>
            <person name="Guillou S."/>
            <person name="Cros-Aarteil S."/>
            <person name="Calhoun S."/>
            <person name="Haridas S."/>
            <person name="Kuo A."/>
            <person name="Mondo S."/>
            <person name="Pangilinan J."/>
            <person name="Riley R."/>
            <person name="LaButti K."/>
            <person name="Andreopoulos B."/>
            <person name="Lipzen A."/>
            <person name="Chen C."/>
            <person name="Yan M."/>
            <person name="Daum C."/>
            <person name="Ng V."/>
            <person name="Clum A."/>
            <person name="Steindorff A."/>
            <person name="Ohm R.A."/>
            <person name="Martin F."/>
            <person name="Silar P."/>
            <person name="Natvig D.O."/>
            <person name="Lalanne C."/>
            <person name="Gautier V."/>
            <person name="Ament-Velasquez S.L."/>
            <person name="Kruys A."/>
            <person name="Hutchinson M.I."/>
            <person name="Powell A.J."/>
            <person name="Barry K."/>
            <person name="Miller A.N."/>
            <person name="Grigoriev I.V."/>
            <person name="Debuchy R."/>
            <person name="Gladieux P."/>
            <person name="Hiltunen Thoren M."/>
            <person name="Johannesson H."/>
        </authorList>
    </citation>
    <scope>NUCLEOTIDE SEQUENCE [LARGE SCALE GENOMIC DNA]</scope>
    <source>
        <strain evidence="4">CBS 340.73</strain>
    </source>
</reference>
<dbReference type="EMBL" id="MU854090">
    <property type="protein sequence ID" value="KAK3933701.1"/>
    <property type="molecule type" value="Genomic_DNA"/>
</dbReference>
<feature type="transmembrane region" description="Helical" evidence="2">
    <location>
        <begin position="23"/>
        <end position="43"/>
    </location>
</feature>
<evidence type="ECO:0000313" key="4">
    <source>
        <dbReference type="Proteomes" id="UP001303473"/>
    </source>
</evidence>
<keyword evidence="2" id="KW-0812">Transmembrane</keyword>
<sequence>MAGFPTGHTKPQKEKARKRSSSAMSKAVATGIACNIFVAYVYWNPTSGELEGQGYLPVDMPIPDVNN</sequence>
<dbReference type="Proteomes" id="UP001303473">
    <property type="component" value="Unassembled WGS sequence"/>
</dbReference>
<keyword evidence="4" id="KW-1185">Reference proteome</keyword>
<keyword evidence="2" id="KW-1133">Transmembrane helix</keyword>
<feature type="region of interest" description="Disordered" evidence="1">
    <location>
        <begin position="1"/>
        <end position="22"/>
    </location>
</feature>
<name>A0AAN6MVN6_9PEZI</name>
<gene>
    <name evidence="3" type="ORF">QBC46DRAFT_401495</name>
</gene>
<organism evidence="3 4">
    <name type="scientific">Diplogelasinospora grovesii</name>
    <dbReference type="NCBI Taxonomy" id="303347"/>
    <lineage>
        <taxon>Eukaryota</taxon>
        <taxon>Fungi</taxon>
        <taxon>Dikarya</taxon>
        <taxon>Ascomycota</taxon>
        <taxon>Pezizomycotina</taxon>
        <taxon>Sordariomycetes</taxon>
        <taxon>Sordariomycetidae</taxon>
        <taxon>Sordariales</taxon>
        <taxon>Diplogelasinosporaceae</taxon>
        <taxon>Diplogelasinospora</taxon>
    </lineage>
</organism>
<comment type="caution">
    <text evidence="3">The sequence shown here is derived from an EMBL/GenBank/DDBJ whole genome shotgun (WGS) entry which is preliminary data.</text>
</comment>
<evidence type="ECO:0000256" key="1">
    <source>
        <dbReference type="SAM" id="MobiDB-lite"/>
    </source>
</evidence>
<evidence type="ECO:0000313" key="3">
    <source>
        <dbReference type="EMBL" id="KAK3933701.1"/>
    </source>
</evidence>